<keyword evidence="6" id="KW-0902">Two-component regulatory system</keyword>
<proteinExistence type="predicted"/>
<dbReference type="InterPro" id="IPR005467">
    <property type="entry name" value="His_kinase_dom"/>
</dbReference>
<keyword evidence="7" id="KW-1133">Transmembrane helix</keyword>
<dbReference type="Gene3D" id="3.30.565.10">
    <property type="entry name" value="Histidine kinase-like ATPase, C-terminal domain"/>
    <property type="match status" value="1"/>
</dbReference>
<keyword evidence="7" id="KW-0812">Transmembrane</keyword>
<evidence type="ECO:0000256" key="6">
    <source>
        <dbReference type="ARBA" id="ARBA00023012"/>
    </source>
</evidence>
<comment type="catalytic activity">
    <reaction evidence="1">
        <text>ATP + protein L-histidine = ADP + protein N-phospho-L-histidine.</text>
        <dbReference type="EC" id="2.7.13.3"/>
    </reaction>
</comment>
<dbReference type="SUPFAM" id="SSF47384">
    <property type="entry name" value="Homodimeric domain of signal transducing histidine kinase"/>
    <property type="match status" value="1"/>
</dbReference>
<keyword evidence="5 9" id="KW-0418">Kinase</keyword>
<dbReference type="PRINTS" id="PR00344">
    <property type="entry name" value="BCTRLSENSOR"/>
</dbReference>
<dbReference type="InterPro" id="IPR036097">
    <property type="entry name" value="HisK_dim/P_sf"/>
</dbReference>
<dbReference type="InterPro" id="IPR003661">
    <property type="entry name" value="HisK_dim/P_dom"/>
</dbReference>
<dbReference type="RefSeq" id="WP_377116820.1">
    <property type="nucleotide sequence ID" value="NZ_JBHTHZ010000013.1"/>
</dbReference>
<dbReference type="InterPro" id="IPR003594">
    <property type="entry name" value="HATPase_dom"/>
</dbReference>
<feature type="transmembrane region" description="Helical" evidence="7">
    <location>
        <begin position="53"/>
        <end position="73"/>
    </location>
</feature>
<keyword evidence="10" id="KW-1185">Reference proteome</keyword>
<dbReference type="EMBL" id="JBHTHZ010000013">
    <property type="protein sequence ID" value="MFD0794933.1"/>
    <property type="molecule type" value="Genomic_DNA"/>
</dbReference>
<dbReference type="SMART" id="SM00388">
    <property type="entry name" value="HisKA"/>
    <property type="match status" value="1"/>
</dbReference>
<dbReference type="InterPro" id="IPR036890">
    <property type="entry name" value="HATPase_C_sf"/>
</dbReference>
<feature type="transmembrane region" description="Helical" evidence="7">
    <location>
        <begin position="169"/>
        <end position="186"/>
    </location>
</feature>
<dbReference type="PANTHER" id="PTHR43711">
    <property type="entry name" value="TWO-COMPONENT HISTIDINE KINASE"/>
    <property type="match status" value="1"/>
</dbReference>
<keyword evidence="7" id="KW-0472">Membrane</keyword>
<evidence type="ECO:0000256" key="1">
    <source>
        <dbReference type="ARBA" id="ARBA00000085"/>
    </source>
</evidence>
<evidence type="ECO:0000256" key="2">
    <source>
        <dbReference type="ARBA" id="ARBA00012438"/>
    </source>
</evidence>
<evidence type="ECO:0000313" key="10">
    <source>
        <dbReference type="Proteomes" id="UP001597010"/>
    </source>
</evidence>
<dbReference type="InterPro" id="IPR004358">
    <property type="entry name" value="Sig_transdc_His_kin-like_C"/>
</dbReference>
<dbReference type="Proteomes" id="UP001597010">
    <property type="component" value="Unassembled WGS sequence"/>
</dbReference>
<sequence length="433" mass="48827">MLKYLIYRLKPLKAYLIGNTDDFSFESRIFHSFSVFVLLTLLAEFIFNTYIGLYVSAGLTLAAICLQLLFYYLARFKGKLNWAITFSAIEINIITGIGYFFNAGLTGSTLLLFAASFFMIISVVNKKQWLLWLIVNLLLVCGVVAYEYYYPETIKQHYNSRNERFADNMMSYFACIALLYMGTATIRNSYMRQKQLTDEKNLALELLNAEKIKLFSIISHDMRTPLAAVQQYFKVLTELDMTDRERFEIEKSLMQSISSTQDMLSNLLKWAKNQMDGSIVHLRPVPLAQHLNTTSEVFTAIAAKKDISLTTFIANDDTVIKADSDMLQLVIRNLLNNAVKFTPRGGQIELKATITGTECVISVADNGTGIPLSMQAGLFTLNSATARGTENEYGTGLGLVLCKDYTELQGGRIWFTSLEGKGTTFYVSLPVIY</sequence>
<feature type="transmembrane region" description="Helical" evidence="7">
    <location>
        <begin position="129"/>
        <end position="149"/>
    </location>
</feature>
<dbReference type="EC" id="2.7.13.3" evidence="2"/>
<protein>
    <recommendedName>
        <fullName evidence="2">histidine kinase</fullName>
        <ecNumber evidence="2">2.7.13.3</ecNumber>
    </recommendedName>
</protein>
<feature type="transmembrane region" description="Helical" evidence="7">
    <location>
        <begin position="80"/>
        <end position="101"/>
    </location>
</feature>
<dbReference type="InterPro" id="IPR050736">
    <property type="entry name" value="Sensor_HK_Regulatory"/>
</dbReference>
<organism evidence="9 10">
    <name type="scientific">Mucilaginibacter litoreus</name>
    <dbReference type="NCBI Taxonomy" id="1048221"/>
    <lineage>
        <taxon>Bacteria</taxon>
        <taxon>Pseudomonadati</taxon>
        <taxon>Bacteroidota</taxon>
        <taxon>Sphingobacteriia</taxon>
        <taxon>Sphingobacteriales</taxon>
        <taxon>Sphingobacteriaceae</taxon>
        <taxon>Mucilaginibacter</taxon>
    </lineage>
</organism>
<evidence type="ECO:0000256" key="3">
    <source>
        <dbReference type="ARBA" id="ARBA00022553"/>
    </source>
</evidence>
<dbReference type="SUPFAM" id="SSF55874">
    <property type="entry name" value="ATPase domain of HSP90 chaperone/DNA topoisomerase II/histidine kinase"/>
    <property type="match status" value="1"/>
</dbReference>
<dbReference type="PROSITE" id="PS50109">
    <property type="entry name" value="HIS_KIN"/>
    <property type="match status" value="1"/>
</dbReference>
<evidence type="ECO:0000259" key="8">
    <source>
        <dbReference type="PROSITE" id="PS50109"/>
    </source>
</evidence>
<dbReference type="CDD" id="cd00075">
    <property type="entry name" value="HATPase"/>
    <property type="match status" value="1"/>
</dbReference>
<evidence type="ECO:0000256" key="7">
    <source>
        <dbReference type="SAM" id="Phobius"/>
    </source>
</evidence>
<feature type="transmembrane region" description="Helical" evidence="7">
    <location>
        <begin position="29"/>
        <end position="47"/>
    </location>
</feature>
<dbReference type="Pfam" id="PF00512">
    <property type="entry name" value="HisKA"/>
    <property type="match status" value="1"/>
</dbReference>
<evidence type="ECO:0000256" key="4">
    <source>
        <dbReference type="ARBA" id="ARBA00022679"/>
    </source>
</evidence>
<dbReference type="Gene3D" id="1.10.287.130">
    <property type="match status" value="1"/>
</dbReference>
<dbReference type="CDD" id="cd00082">
    <property type="entry name" value="HisKA"/>
    <property type="match status" value="1"/>
</dbReference>
<feature type="transmembrane region" description="Helical" evidence="7">
    <location>
        <begin position="107"/>
        <end position="124"/>
    </location>
</feature>
<comment type="caution">
    <text evidence="9">The sequence shown here is derived from an EMBL/GenBank/DDBJ whole genome shotgun (WGS) entry which is preliminary data.</text>
</comment>
<accession>A0ABW3AVH5</accession>
<keyword evidence="4" id="KW-0808">Transferase</keyword>
<gene>
    <name evidence="9" type="ORF">ACFQZX_15005</name>
</gene>
<dbReference type="Pfam" id="PF02518">
    <property type="entry name" value="HATPase_c"/>
    <property type="match status" value="1"/>
</dbReference>
<dbReference type="SMART" id="SM00387">
    <property type="entry name" value="HATPase_c"/>
    <property type="match status" value="1"/>
</dbReference>
<dbReference type="PANTHER" id="PTHR43711:SF31">
    <property type="entry name" value="HISTIDINE KINASE"/>
    <property type="match status" value="1"/>
</dbReference>
<dbReference type="GO" id="GO:0016301">
    <property type="term" value="F:kinase activity"/>
    <property type="evidence" value="ECO:0007669"/>
    <property type="project" value="UniProtKB-KW"/>
</dbReference>
<evidence type="ECO:0000256" key="5">
    <source>
        <dbReference type="ARBA" id="ARBA00022777"/>
    </source>
</evidence>
<name>A0ABW3AVH5_9SPHI</name>
<keyword evidence="3" id="KW-0597">Phosphoprotein</keyword>
<evidence type="ECO:0000313" key="9">
    <source>
        <dbReference type="EMBL" id="MFD0794933.1"/>
    </source>
</evidence>
<feature type="domain" description="Histidine kinase" evidence="8">
    <location>
        <begin position="217"/>
        <end position="433"/>
    </location>
</feature>
<reference evidence="10" key="1">
    <citation type="journal article" date="2019" name="Int. J. Syst. Evol. Microbiol.">
        <title>The Global Catalogue of Microorganisms (GCM) 10K type strain sequencing project: providing services to taxonomists for standard genome sequencing and annotation.</title>
        <authorList>
            <consortium name="The Broad Institute Genomics Platform"/>
            <consortium name="The Broad Institute Genome Sequencing Center for Infectious Disease"/>
            <person name="Wu L."/>
            <person name="Ma J."/>
        </authorList>
    </citation>
    <scope>NUCLEOTIDE SEQUENCE [LARGE SCALE GENOMIC DNA]</scope>
    <source>
        <strain evidence="10">CCUG 61484</strain>
    </source>
</reference>